<sequence length="154" mass="18037">MLPSHVRPFITPSVRRVYIDGPAQSQTLQQELSAAQNEVKILTQESAQLRTSYASKKRKFEEAERGWKDKHDQLTMSYSAKKLELKQLSQEMTKRNQDLAVTARLQTNELARIRRERAAWIQKYGEVKTKIKNDVRRKTPNYGRTDTSLYRAPW</sequence>
<dbReference type="Proteomes" id="UP000772434">
    <property type="component" value="Unassembled WGS sequence"/>
</dbReference>
<proteinExistence type="predicted"/>
<comment type="caution">
    <text evidence="2">The sequence shown here is derived from an EMBL/GenBank/DDBJ whole genome shotgun (WGS) entry which is preliminary data.</text>
</comment>
<reference evidence="2" key="1">
    <citation type="submission" date="2020-11" db="EMBL/GenBank/DDBJ databases">
        <authorList>
            <consortium name="DOE Joint Genome Institute"/>
            <person name="Ahrendt S."/>
            <person name="Riley R."/>
            <person name="Andreopoulos W."/>
            <person name="Labutti K."/>
            <person name="Pangilinan J."/>
            <person name="Ruiz-Duenas F.J."/>
            <person name="Barrasa J.M."/>
            <person name="Sanchez-Garcia M."/>
            <person name="Camarero S."/>
            <person name="Miyauchi S."/>
            <person name="Serrano A."/>
            <person name="Linde D."/>
            <person name="Babiker R."/>
            <person name="Drula E."/>
            <person name="Ayuso-Fernandez I."/>
            <person name="Pacheco R."/>
            <person name="Padilla G."/>
            <person name="Ferreira P."/>
            <person name="Barriuso J."/>
            <person name="Kellner H."/>
            <person name="Castanera R."/>
            <person name="Alfaro M."/>
            <person name="Ramirez L."/>
            <person name="Pisabarro A.G."/>
            <person name="Kuo A."/>
            <person name="Tritt A."/>
            <person name="Lipzen A."/>
            <person name="He G."/>
            <person name="Yan M."/>
            <person name="Ng V."/>
            <person name="Cullen D."/>
            <person name="Martin F."/>
            <person name="Rosso M.-N."/>
            <person name="Henrissat B."/>
            <person name="Hibbett D."/>
            <person name="Martinez A.T."/>
            <person name="Grigoriev I.V."/>
        </authorList>
    </citation>
    <scope>NUCLEOTIDE SEQUENCE</scope>
    <source>
        <strain evidence="2">AH 40177</strain>
    </source>
</reference>
<accession>A0A9P5Q1M6</accession>
<gene>
    <name evidence="2" type="ORF">BDP27DRAFT_1319026</name>
</gene>
<protein>
    <submittedName>
        <fullName evidence="2">Uncharacterized protein</fullName>
    </submittedName>
</protein>
<evidence type="ECO:0000313" key="2">
    <source>
        <dbReference type="EMBL" id="KAF9073194.1"/>
    </source>
</evidence>
<name>A0A9P5Q1M6_9AGAR</name>
<evidence type="ECO:0000256" key="1">
    <source>
        <dbReference type="SAM" id="Coils"/>
    </source>
</evidence>
<dbReference type="AlphaFoldDB" id="A0A9P5Q1M6"/>
<organism evidence="2 3">
    <name type="scientific">Rhodocollybia butyracea</name>
    <dbReference type="NCBI Taxonomy" id="206335"/>
    <lineage>
        <taxon>Eukaryota</taxon>
        <taxon>Fungi</taxon>
        <taxon>Dikarya</taxon>
        <taxon>Basidiomycota</taxon>
        <taxon>Agaricomycotina</taxon>
        <taxon>Agaricomycetes</taxon>
        <taxon>Agaricomycetidae</taxon>
        <taxon>Agaricales</taxon>
        <taxon>Marasmiineae</taxon>
        <taxon>Omphalotaceae</taxon>
        <taxon>Rhodocollybia</taxon>
    </lineage>
</organism>
<keyword evidence="3" id="KW-1185">Reference proteome</keyword>
<feature type="coiled-coil region" evidence="1">
    <location>
        <begin position="25"/>
        <end position="52"/>
    </location>
</feature>
<keyword evidence="1" id="KW-0175">Coiled coil</keyword>
<evidence type="ECO:0000313" key="3">
    <source>
        <dbReference type="Proteomes" id="UP000772434"/>
    </source>
</evidence>
<dbReference type="EMBL" id="JADNRY010000019">
    <property type="protein sequence ID" value="KAF9073194.1"/>
    <property type="molecule type" value="Genomic_DNA"/>
</dbReference>